<evidence type="ECO:0000256" key="4">
    <source>
        <dbReference type="ARBA" id="ARBA00022729"/>
    </source>
</evidence>
<feature type="chain" id="PRO_5028819287" description="beta-lactamase" evidence="7">
    <location>
        <begin position="28"/>
        <end position="296"/>
    </location>
</feature>
<dbReference type="EMBL" id="CADIJQ010000003">
    <property type="protein sequence ID" value="CAB3703114.1"/>
    <property type="molecule type" value="Genomic_DNA"/>
</dbReference>
<keyword evidence="4 7" id="KW-0732">Signal</keyword>
<dbReference type="InterPro" id="IPR001460">
    <property type="entry name" value="PCN-bd_Tpept"/>
</dbReference>
<keyword evidence="6" id="KW-0046">Antibiotic resistance</keyword>
<dbReference type="GO" id="GO:0071555">
    <property type="term" value="P:cell wall organization"/>
    <property type="evidence" value="ECO:0007669"/>
    <property type="project" value="TreeGrafter"/>
</dbReference>
<dbReference type="EC" id="3.5.2.6" evidence="3"/>
<keyword evidence="5 9" id="KW-0378">Hydrolase</keyword>
<name>A0A6S6ZZR4_9BURK</name>
<dbReference type="Proteomes" id="UP000494269">
    <property type="component" value="Unassembled WGS sequence"/>
</dbReference>
<evidence type="ECO:0000256" key="6">
    <source>
        <dbReference type="ARBA" id="ARBA00023251"/>
    </source>
</evidence>
<organism evidence="9 10">
    <name type="scientific">Achromobacter kerstersii</name>
    <dbReference type="NCBI Taxonomy" id="1353890"/>
    <lineage>
        <taxon>Bacteria</taxon>
        <taxon>Pseudomonadati</taxon>
        <taxon>Pseudomonadota</taxon>
        <taxon>Betaproteobacteria</taxon>
        <taxon>Burkholderiales</taxon>
        <taxon>Alcaligenaceae</taxon>
        <taxon>Achromobacter</taxon>
    </lineage>
</organism>
<sequence length="296" mass="33197">MKSKFRRFAKAALPLLMTLLGSAAAQAELPVIDIGARFHEQQVEGTFVLLDGQTGEFRRYDEVRAAQRYLPASTYKIPNSLIALETGEAKSKDFVIEWDSKRAPRQPWWPAAWAQNHTLESALQNSAVWYYQEIARRIGAERMQAYVDRFDYGNRNISGGIDQFWLTGSLRISANEQVEFLRRFYVNQFGLAERTVQMTKDMLVLEQTPDYRLSGKTGWAGLGEPGAPQTGWLVGYLERQGEVFYFALNIDVKKSQDAAARMKIVRAVFGDLGLLSTAPPDLTSQGAQSAISGASR</sequence>
<dbReference type="InterPro" id="IPR012338">
    <property type="entry name" value="Beta-lactam/transpept-like"/>
</dbReference>
<dbReference type="GO" id="GO:0008658">
    <property type="term" value="F:penicillin binding"/>
    <property type="evidence" value="ECO:0007669"/>
    <property type="project" value="InterPro"/>
</dbReference>
<proteinExistence type="inferred from homology"/>
<accession>A0A6S6ZZR4</accession>
<feature type="domain" description="Penicillin-binding protein transpeptidase" evidence="8">
    <location>
        <begin position="45"/>
        <end position="268"/>
    </location>
</feature>
<dbReference type="GO" id="GO:0046677">
    <property type="term" value="P:response to antibiotic"/>
    <property type="evidence" value="ECO:0007669"/>
    <property type="project" value="UniProtKB-KW"/>
</dbReference>
<dbReference type="AlphaFoldDB" id="A0A6S6ZZR4"/>
<evidence type="ECO:0000256" key="7">
    <source>
        <dbReference type="SAM" id="SignalP"/>
    </source>
</evidence>
<dbReference type="InterPro" id="IPR050515">
    <property type="entry name" value="Beta-lactam/transpept"/>
</dbReference>
<dbReference type="NCBIfam" id="NF012161">
    <property type="entry name" value="bla_class_D_main"/>
    <property type="match status" value="1"/>
</dbReference>
<dbReference type="PANTHER" id="PTHR30627:SF6">
    <property type="entry name" value="BETA-LACTAMASE YBXI-RELATED"/>
    <property type="match status" value="1"/>
</dbReference>
<reference evidence="9 10" key="1">
    <citation type="submission" date="2020-04" db="EMBL/GenBank/DDBJ databases">
        <authorList>
            <person name="De Canck E."/>
        </authorList>
    </citation>
    <scope>NUCLEOTIDE SEQUENCE [LARGE SCALE GENOMIC DNA]</scope>
    <source>
        <strain evidence="9 10">LMG 3441</strain>
    </source>
</reference>
<dbReference type="GO" id="GO:0008800">
    <property type="term" value="F:beta-lactamase activity"/>
    <property type="evidence" value="ECO:0007669"/>
    <property type="project" value="UniProtKB-EC"/>
</dbReference>
<comment type="catalytic activity">
    <reaction evidence="1">
        <text>a beta-lactam + H2O = a substituted beta-amino acid</text>
        <dbReference type="Rhea" id="RHEA:20401"/>
        <dbReference type="ChEBI" id="CHEBI:15377"/>
        <dbReference type="ChEBI" id="CHEBI:35627"/>
        <dbReference type="ChEBI" id="CHEBI:140347"/>
        <dbReference type="EC" id="3.5.2.6"/>
    </reaction>
</comment>
<dbReference type="Gene3D" id="3.40.710.10">
    <property type="entry name" value="DD-peptidase/beta-lactamase superfamily"/>
    <property type="match status" value="1"/>
</dbReference>
<evidence type="ECO:0000256" key="2">
    <source>
        <dbReference type="ARBA" id="ARBA00007898"/>
    </source>
</evidence>
<comment type="similarity">
    <text evidence="2">Belongs to the class-D beta-lactamase family.</text>
</comment>
<evidence type="ECO:0000256" key="3">
    <source>
        <dbReference type="ARBA" id="ARBA00012865"/>
    </source>
</evidence>
<dbReference type="RefSeq" id="WP_175169956.1">
    <property type="nucleotide sequence ID" value="NZ_CADIJQ010000003.1"/>
</dbReference>
<dbReference type="Pfam" id="PF00905">
    <property type="entry name" value="Transpeptidase"/>
    <property type="match status" value="1"/>
</dbReference>
<evidence type="ECO:0000256" key="5">
    <source>
        <dbReference type="ARBA" id="ARBA00022801"/>
    </source>
</evidence>
<evidence type="ECO:0000313" key="10">
    <source>
        <dbReference type="Proteomes" id="UP000494269"/>
    </source>
</evidence>
<evidence type="ECO:0000313" key="9">
    <source>
        <dbReference type="EMBL" id="CAB3703114.1"/>
    </source>
</evidence>
<protein>
    <recommendedName>
        <fullName evidence="3">beta-lactamase</fullName>
        <ecNumber evidence="3">3.5.2.6</ecNumber>
    </recommendedName>
</protein>
<evidence type="ECO:0000259" key="8">
    <source>
        <dbReference type="Pfam" id="PF00905"/>
    </source>
</evidence>
<dbReference type="GO" id="GO:0005886">
    <property type="term" value="C:plasma membrane"/>
    <property type="evidence" value="ECO:0007669"/>
    <property type="project" value="TreeGrafter"/>
</dbReference>
<keyword evidence="10" id="KW-1185">Reference proteome</keyword>
<dbReference type="SUPFAM" id="SSF56601">
    <property type="entry name" value="beta-lactamase/transpeptidase-like"/>
    <property type="match status" value="1"/>
</dbReference>
<dbReference type="PANTHER" id="PTHR30627">
    <property type="entry name" value="PEPTIDOGLYCAN D,D-TRANSPEPTIDASE"/>
    <property type="match status" value="1"/>
</dbReference>
<gene>
    <name evidence="9" type="primary">bla</name>
    <name evidence="9" type="ORF">LMG3441_02677</name>
</gene>
<feature type="signal peptide" evidence="7">
    <location>
        <begin position="1"/>
        <end position="27"/>
    </location>
</feature>
<evidence type="ECO:0000256" key="1">
    <source>
        <dbReference type="ARBA" id="ARBA00001526"/>
    </source>
</evidence>